<dbReference type="Pfam" id="PF13577">
    <property type="entry name" value="SnoaL_4"/>
    <property type="match status" value="1"/>
</dbReference>
<sequence>MSVEAAGSDRRAVEQDCARLIARYANLNDAGDWDAVGSLYAPEGRMCRPTAPDLWIEGREAILDAFRSRPHRVTRHVCSNIVIDVLDPDHAVGESAMLLFTGDGPPKVGSFHDRFVRIGGDWRFAERRGTLTF</sequence>
<dbReference type="InterPro" id="IPR037401">
    <property type="entry name" value="SnoaL-like"/>
</dbReference>
<evidence type="ECO:0000259" key="1">
    <source>
        <dbReference type="Pfam" id="PF13577"/>
    </source>
</evidence>
<gene>
    <name evidence="2" type="ORF">TPR58_09640</name>
</gene>
<dbReference type="CDD" id="cd00531">
    <property type="entry name" value="NTF2_like"/>
    <property type="match status" value="1"/>
</dbReference>
<dbReference type="SUPFAM" id="SSF54427">
    <property type="entry name" value="NTF2-like"/>
    <property type="match status" value="1"/>
</dbReference>
<accession>A0ABV0B747</accession>
<feature type="domain" description="SnoaL-like" evidence="1">
    <location>
        <begin position="14"/>
        <end position="128"/>
    </location>
</feature>
<comment type="caution">
    <text evidence="2">The sequence shown here is derived from an EMBL/GenBank/DDBJ whole genome shotgun (WGS) entry which is preliminary data.</text>
</comment>
<organism evidence="2 3">
    <name type="scientific">Sphingomonas rustica</name>
    <dbReference type="NCBI Taxonomy" id="3103142"/>
    <lineage>
        <taxon>Bacteria</taxon>
        <taxon>Pseudomonadati</taxon>
        <taxon>Pseudomonadota</taxon>
        <taxon>Alphaproteobacteria</taxon>
        <taxon>Sphingomonadales</taxon>
        <taxon>Sphingomonadaceae</taxon>
        <taxon>Sphingomonas</taxon>
    </lineage>
</organism>
<dbReference type="RefSeq" id="WP_346246427.1">
    <property type="nucleotide sequence ID" value="NZ_JBDIZK010000005.1"/>
</dbReference>
<evidence type="ECO:0000313" key="3">
    <source>
        <dbReference type="Proteomes" id="UP001427805"/>
    </source>
</evidence>
<keyword evidence="3" id="KW-1185">Reference proteome</keyword>
<dbReference type="Proteomes" id="UP001427805">
    <property type="component" value="Unassembled WGS sequence"/>
</dbReference>
<dbReference type="Gene3D" id="3.10.450.50">
    <property type="match status" value="1"/>
</dbReference>
<protein>
    <submittedName>
        <fullName evidence="2">Nuclear transport factor 2 family protein</fullName>
    </submittedName>
</protein>
<evidence type="ECO:0000313" key="2">
    <source>
        <dbReference type="EMBL" id="MEN3747429.1"/>
    </source>
</evidence>
<name>A0ABV0B747_9SPHN</name>
<proteinExistence type="predicted"/>
<dbReference type="EMBL" id="JBDIZK010000005">
    <property type="protein sequence ID" value="MEN3747429.1"/>
    <property type="molecule type" value="Genomic_DNA"/>
</dbReference>
<reference evidence="2 3" key="1">
    <citation type="submission" date="2024-05" db="EMBL/GenBank/DDBJ databases">
        <title>Sphingomonas sp. HF-S3 16S ribosomal RNA gene Genome sequencing and assembly.</title>
        <authorList>
            <person name="Lee H."/>
        </authorList>
    </citation>
    <scope>NUCLEOTIDE SEQUENCE [LARGE SCALE GENOMIC DNA]</scope>
    <source>
        <strain evidence="2 3">HF-S3</strain>
    </source>
</reference>
<dbReference type="InterPro" id="IPR032710">
    <property type="entry name" value="NTF2-like_dom_sf"/>
</dbReference>